<dbReference type="SUPFAM" id="SSF53756">
    <property type="entry name" value="UDP-Glycosyltransferase/glycogen phosphorylase"/>
    <property type="match status" value="1"/>
</dbReference>
<dbReference type="RefSeq" id="WP_091979344.1">
    <property type="nucleotide sequence ID" value="NZ_FOLO01000002.1"/>
</dbReference>
<organism evidence="3 4">
    <name type="scientific">Pseudoalteromonas denitrificans DSM 6059</name>
    <dbReference type="NCBI Taxonomy" id="1123010"/>
    <lineage>
        <taxon>Bacteria</taxon>
        <taxon>Pseudomonadati</taxon>
        <taxon>Pseudomonadota</taxon>
        <taxon>Gammaproteobacteria</taxon>
        <taxon>Alteromonadales</taxon>
        <taxon>Pseudoalteromonadaceae</taxon>
        <taxon>Pseudoalteromonas</taxon>
    </lineage>
</organism>
<dbReference type="GO" id="GO:0016757">
    <property type="term" value="F:glycosyltransferase activity"/>
    <property type="evidence" value="ECO:0007669"/>
    <property type="project" value="InterPro"/>
</dbReference>
<evidence type="ECO:0000259" key="1">
    <source>
        <dbReference type="Pfam" id="PF00534"/>
    </source>
</evidence>
<dbReference type="InterPro" id="IPR001296">
    <property type="entry name" value="Glyco_trans_1"/>
</dbReference>
<dbReference type="EMBL" id="FOLO01000002">
    <property type="protein sequence ID" value="SFB89321.1"/>
    <property type="molecule type" value="Genomic_DNA"/>
</dbReference>
<dbReference type="OrthoDB" id="9768937at2"/>
<dbReference type="AlphaFoldDB" id="A0A1I1EQG4"/>
<feature type="domain" description="Glycosyl transferase family 1" evidence="1">
    <location>
        <begin position="161"/>
        <end position="302"/>
    </location>
</feature>
<reference evidence="3 4" key="1">
    <citation type="submission" date="2016-10" db="EMBL/GenBank/DDBJ databases">
        <authorList>
            <person name="de Groot N.N."/>
        </authorList>
    </citation>
    <scope>NUCLEOTIDE SEQUENCE [LARGE SCALE GENOMIC DNA]</scope>
    <source>
        <strain evidence="3 4">DSM 6059</strain>
    </source>
</reference>
<dbReference type="Pfam" id="PF00534">
    <property type="entry name" value="Glycos_transf_1"/>
    <property type="match status" value="1"/>
</dbReference>
<evidence type="ECO:0000259" key="2">
    <source>
        <dbReference type="Pfam" id="PF13439"/>
    </source>
</evidence>
<accession>A0A1I1EQG4</accession>
<dbReference type="CDD" id="cd03801">
    <property type="entry name" value="GT4_PimA-like"/>
    <property type="match status" value="1"/>
</dbReference>
<proteinExistence type="predicted"/>
<name>A0A1I1EQG4_9GAMM</name>
<dbReference type="InterPro" id="IPR028098">
    <property type="entry name" value="Glyco_trans_4-like_N"/>
</dbReference>
<keyword evidence="4" id="KW-1185">Reference proteome</keyword>
<gene>
    <name evidence="3" type="ORF">SAMN02745724_00391</name>
</gene>
<evidence type="ECO:0000313" key="4">
    <source>
        <dbReference type="Proteomes" id="UP000198862"/>
    </source>
</evidence>
<keyword evidence="3" id="KW-0808">Transferase</keyword>
<dbReference type="Pfam" id="PF13439">
    <property type="entry name" value="Glyco_transf_4"/>
    <property type="match status" value="1"/>
</dbReference>
<dbReference type="STRING" id="1123010.SAMN02745724_00391"/>
<protein>
    <submittedName>
        <fullName evidence="3">Glycosyltransferase involved in cell wall bisynthesis</fullName>
    </submittedName>
</protein>
<dbReference type="PANTHER" id="PTHR12526:SF630">
    <property type="entry name" value="GLYCOSYLTRANSFERASE"/>
    <property type="match status" value="1"/>
</dbReference>
<feature type="domain" description="Glycosyltransferase subfamily 4-like N-terminal" evidence="2">
    <location>
        <begin position="14"/>
        <end position="147"/>
    </location>
</feature>
<dbReference type="PANTHER" id="PTHR12526">
    <property type="entry name" value="GLYCOSYLTRANSFERASE"/>
    <property type="match status" value="1"/>
</dbReference>
<sequence length="341" mass="38767">MKSHIIIFVDSGLYGGIESHIIQLAKLLLHHQIDLEVLFYKDHKNIFFYEQLKHNKINYHILNGQPFSLYHYLNKQTQPYVLHTHGYKAGIIGRIICKFISKPCISTYHAGETGSGKLRFYNLFDRLTSVLSRNFAVSEQIAANISRATILNNFVSIKQFNYTPPSNTIRVAFVGRLSFEKGPDIFIQVAKKFINNKAFSFHIYGDGPMKNTLQDNFPENLTFHGHQKADVIWPNIDLLMITSRQEGLPLALLEAINHCTCVISTQVGAVNKVIKNNYSGMICENITSDSLGSTLNTWQQLNTQQKLLLIKNAHNTLIKSFSGTQQLKLLTCAYKLRYGRG</sequence>
<dbReference type="Proteomes" id="UP000198862">
    <property type="component" value="Unassembled WGS sequence"/>
</dbReference>
<evidence type="ECO:0000313" key="3">
    <source>
        <dbReference type="EMBL" id="SFB89321.1"/>
    </source>
</evidence>
<dbReference type="GO" id="GO:1901135">
    <property type="term" value="P:carbohydrate derivative metabolic process"/>
    <property type="evidence" value="ECO:0007669"/>
    <property type="project" value="UniProtKB-ARBA"/>
</dbReference>
<dbReference type="Gene3D" id="3.40.50.2000">
    <property type="entry name" value="Glycogen Phosphorylase B"/>
    <property type="match status" value="2"/>
</dbReference>